<dbReference type="Proteomes" id="UP001165063">
    <property type="component" value="Unassembled WGS sequence"/>
</dbReference>
<dbReference type="GO" id="GO:0005741">
    <property type="term" value="C:mitochondrial outer membrane"/>
    <property type="evidence" value="ECO:0007669"/>
    <property type="project" value="TreeGrafter"/>
</dbReference>
<dbReference type="OrthoDB" id="5555533at2759"/>
<reference evidence="2" key="1">
    <citation type="submission" date="2023-04" db="EMBL/GenBank/DDBJ databases">
        <title>Ambrosiozyma monospora NBRC 1965.</title>
        <authorList>
            <person name="Ichikawa N."/>
            <person name="Sato H."/>
            <person name="Tonouchi N."/>
        </authorList>
    </citation>
    <scope>NUCLEOTIDE SEQUENCE</scope>
    <source>
        <strain evidence="2">NBRC 1965</strain>
    </source>
</reference>
<keyword evidence="3" id="KW-1185">Reference proteome</keyword>
<feature type="region of interest" description="Disordered" evidence="1">
    <location>
        <begin position="26"/>
        <end position="71"/>
    </location>
</feature>
<comment type="caution">
    <text evidence="2">The sequence shown here is derived from an EMBL/GenBank/DDBJ whole genome shotgun (WGS) entry which is preliminary data.</text>
</comment>
<protein>
    <submittedName>
        <fullName evidence="2">Unnamed protein product</fullName>
    </submittedName>
</protein>
<dbReference type="GO" id="GO:0070096">
    <property type="term" value="P:mitochondrial outer membrane translocase complex assembly"/>
    <property type="evidence" value="ECO:0007669"/>
    <property type="project" value="InterPro"/>
</dbReference>
<dbReference type="PANTHER" id="PTHR28230:SF1">
    <property type="entry name" value="MITOCHONDRIAL IMPORT PROTEIN 2"/>
    <property type="match status" value="1"/>
</dbReference>
<evidence type="ECO:0000313" key="2">
    <source>
        <dbReference type="EMBL" id="GMG37244.1"/>
    </source>
</evidence>
<gene>
    <name evidence="2" type="ORF">Amon01_000477900</name>
</gene>
<name>A0A9W7DHI2_AMBMO</name>
<evidence type="ECO:0000313" key="3">
    <source>
        <dbReference type="Proteomes" id="UP001165063"/>
    </source>
</evidence>
<organism evidence="2 3">
    <name type="scientific">Ambrosiozyma monospora</name>
    <name type="common">Yeast</name>
    <name type="synonym">Endomycopsis monosporus</name>
    <dbReference type="NCBI Taxonomy" id="43982"/>
    <lineage>
        <taxon>Eukaryota</taxon>
        <taxon>Fungi</taxon>
        <taxon>Dikarya</taxon>
        <taxon>Ascomycota</taxon>
        <taxon>Saccharomycotina</taxon>
        <taxon>Pichiomycetes</taxon>
        <taxon>Pichiales</taxon>
        <taxon>Pichiaceae</taxon>
        <taxon>Ambrosiozyma</taxon>
    </lineage>
</organism>
<dbReference type="Pfam" id="PF19117">
    <property type="entry name" value="Mim2"/>
    <property type="match status" value="1"/>
</dbReference>
<proteinExistence type="predicted"/>
<dbReference type="InterPro" id="IPR037652">
    <property type="entry name" value="Mim2"/>
</dbReference>
<dbReference type="AlphaFoldDB" id="A0A9W7DHI2"/>
<accession>A0A9W7DHI2</accession>
<dbReference type="EMBL" id="BSXU01002406">
    <property type="protein sequence ID" value="GMG37244.1"/>
    <property type="molecule type" value="Genomic_DNA"/>
</dbReference>
<sequence length="127" mass="13763">MADELAPLSTENLSIHNILSSGTETAAAEAAEAGGVPAQPQVSGARTDDIISGAATQGQDDVHDEDDDTDYTYETDLVNPQDVQKEWDQSIAQLVTLVNFVLIPLVGKMIGRRFAHTIWNKVAEKIW</sequence>
<dbReference type="GO" id="GO:0045040">
    <property type="term" value="P:protein insertion into mitochondrial outer membrane"/>
    <property type="evidence" value="ECO:0007669"/>
    <property type="project" value="InterPro"/>
</dbReference>
<feature type="compositionally biased region" description="Low complexity" evidence="1">
    <location>
        <begin position="26"/>
        <end position="35"/>
    </location>
</feature>
<evidence type="ECO:0000256" key="1">
    <source>
        <dbReference type="SAM" id="MobiDB-lite"/>
    </source>
</evidence>
<dbReference type="PANTHER" id="PTHR28230">
    <property type="entry name" value="CHROMOSOME 1, WHOLE GENOME SHOTGUN SEQUENCE"/>
    <property type="match status" value="1"/>
</dbReference>
<feature type="compositionally biased region" description="Acidic residues" evidence="1">
    <location>
        <begin position="62"/>
        <end position="71"/>
    </location>
</feature>